<proteinExistence type="predicted"/>
<reference evidence="1 2" key="1">
    <citation type="journal article" date="2019" name="Sci. Rep.">
        <title>Orb-weaving spider Araneus ventricosus genome elucidates the spidroin gene catalogue.</title>
        <authorList>
            <person name="Kono N."/>
            <person name="Nakamura H."/>
            <person name="Ohtoshi R."/>
            <person name="Moran D.A.P."/>
            <person name="Shinohara A."/>
            <person name="Yoshida Y."/>
            <person name="Fujiwara M."/>
            <person name="Mori M."/>
            <person name="Tomita M."/>
            <person name="Arakawa K."/>
        </authorList>
    </citation>
    <scope>NUCLEOTIDE SEQUENCE [LARGE SCALE GENOMIC DNA]</scope>
</reference>
<name>A0A4Y2PU06_ARAVE</name>
<dbReference type="AlphaFoldDB" id="A0A4Y2PU06"/>
<dbReference type="Proteomes" id="UP000499080">
    <property type="component" value="Unassembled WGS sequence"/>
</dbReference>
<evidence type="ECO:0000313" key="1">
    <source>
        <dbReference type="EMBL" id="GBN53616.1"/>
    </source>
</evidence>
<gene>
    <name evidence="1" type="ORF">AVEN_120631_1</name>
</gene>
<comment type="caution">
    <text evidence="1">The sequence shown here is derived from an EMBL/GenBank/DDBJ whole genome shotgun (WGS) entry which is preliminary data.</text>
</comment>
<evidence type="ECO:0000313" key="2">
    <source>
        <dbReference type="Proteomes" id="UP000499080"/>
    </source>
</evidence>
<sequence length="98" mass="11305">MAKFLSAQLYAIDSTQATEIRVNHLANEQCNIRILDQIDRFFGQHNRLSDTYCMLRGVESRVMAESNEAGEDVPVMNMVFKHDRHSDQRGYNVPTTTR</sequence>
<organism evidence="1 2">
    <name type="scientific">Araneus ventricosus</name>
    <name type="common">Orbweaver spider</name>
    <name type="synonym">Epeira ventricosa</name>
    <dbReference type="NCBI Taxonomy" id="182803"/>
    <lineage>
        <taxon>Eukaryota</taxon>
        <taxon>Metazoa</taxon>
        <taxon>Ecdysozoa</taxon>
        <taxon>Arthropoda</taxon>
        <taxon>Chelicerata</taxon>
        <taxon>Arachnida</taxon>
        <taxon>Araneae</taxon>
        <taxon>Araneomorphae</taxon>
        <taxon>Entelegynae</taxon>
        <taxon>Araneoidea</taxon>
        <taxon>Araneidae</taxon>
        <taxon>Araneus</taxon>
    </lineage>
</organism>
<accession>A0A4Y2PU06</accession>
<dbReference type="OrthoDB" id="7698527at2759"/>
<protein>
    <recommendedName>
        <fullName evidence="3">Helitron helicase-like domain-containing protein</fullName>
    </recommendedName>
</protein>
<evidence type="ECO:0008006" key="3">
    <source>
        <dbReference type="Google" id="ProtNLM"/>
    </source>
</evidence>
<dbReference type="EMBL" id="BGPR01011920">
    <property type="protein sequence ID" value="GBN53616.1"/>
    <property type="molecule type" value="Genomic_DNA"/>
</dbReference>
<keyword evidence="2" id="KW-1185">Reference proteome</keyword>